<dbReference type="EC" id="3.1.30.-" evidence="9"/>
<dbReference type="InterPro" id="IPR020821">
    <property type="entry name" value="ENPP1-3/EXOG-like_nuc-like"/>
</dbReference>
<dbReference type="InterPro" id="IPR044925">
    <property type="entry name" value="His-Me_finger_sf"/>
</dbReference>
<keyword evidence="3 9" id="KW-0540">Nuclease</keyword>
<reference evidence="11 12" key="1">
    <citation type="journal article" date="2018" name="Nat. Ecol. Evol.">
        <title>Shark genomes provide insights into elasmobranch evolution and the origin of vertebrates.</title>
        <authorList>
            <person name="Hara Y"/>
            <person name="Yamaguchi K"/>
            <person name="Onimaru K"/>
            <person name="Kadota M"/>
            <person name="Koyanagi M"/>
            <person name="Keeley SD"/>
            <person name="Tatsumi K"/>
            <person name="Tanaka K"/>
            <person name="Motone F"/>
            <person name="Kageyama Y"/>
            <person name="Nozu R"/>
            <person name="Adachi N"/>
            <person name="Nishimura O"/>
            <person name="Nakagawa R"/>
            <person name="Tanegashima C"/>
            <person name="Kiyatake I"/>
            <person name="Matsumoto R"/>
            <person name="Murakumo K"/>
            <person name="Nishida K"/>
            <person name="Terakita A"/>
            <person name="Kuratani S"/>
            <person name="Sato K"/>
            <person name="Hyodo S Kuraku.S."/>
        </authorList>
    </citation>
    <scope>NUCLEOTIDE SEQUENCE [LARGE SCALE GENOMIC DNA]</scope>
</reference>
<evidence type="ECO:0000313" key="12">
    <source>
        <dbReference type="Proteomes" id="UP000287033"/>
    </source>
</evidence>
<evidence type="ECO:0000256" key="7">
    <source>
        <dbReference type="ARBA" id="ARBA00022842"/>
    </source>
</evidence>
<dbReference type="GO" id="GO:0006309">
    <property type="term" value="P:apoptotic DNA fragmentation"/>
    <property type="evidence" value="ECO:0007669"/>
    <property type="project" value="TreeGrafter"/>
</dbReference>
<dbReference type="Gene3D" id="3.40.570.10">
    <property type="entry name" value="Extracellular Endonuclease, subunit A"/>
    <property type="match status" value="1"/>
</dbReference>
<comment type="similarity">
    <text evidence="2 9">Belongs to the DNA/RNA non-specific endonuclease family.</text>
</comment>
<evidence type="ECO:0000256" key="4">
    <source>
        <dbReference type="ARBA" id="ARBA00022723"/>
    </source>
</evidence>
<dbReference type="PANTHER" id="PTHR13966">
    <property type="entry name" value="ENDONUCLEASE RELATED"/>
    <property type="match status" value="1"/>
</dbReference>
<dbReference type="InterPro" id="IPR001604">
    <property type="entry name" value="Endo_G_ENPP1-like_dom"/>
</dbReference>
<dbReference type="Proteomes" id="UP000287033">
    <property type="component" value="Unassembled WGS sequence"/>
</dbReference>
<keyword evidence="4 9" id="KW-0479">Metal-binding</keyword>
<dbReference type="PROSITE" id="PS01070">
    <property type="entry name" value="NUCLEASE_NON_SPEC"/>
    <property type="match status" value="1"/>
</dbReference>
<evidence type="ECO:0000313" key="11">
    <source>
        <dbReference type="EMBL" id="GCC44179.1"/>
    </source>
</evidence>
<dbReference type="GO" id="GO:0003676">
    <property type="term" value="F:nucleic acid binding"/>
    <property type="evidence" value="ECO:0007669"/>
    <property type="project" value="InterPro"/>
</dbReference>
<organism evidence="11 12">
    <name type="scientific">Chiloscyllium punctatum</name>
    <name type="common">Brownbanded bambooshark</name>
    <name type="synonym">Hemiscyllium punctatum</name>
    <dbReference type="NCBI Taxonomy" id="137246"/>
    <lineage>
        <taxon>Eukaryota</taxon>
        <taxon>Metazoa</taxon>
        <taxon>Chordata</taxon>
        <taxon>Craniata</taxon>
        <taxon>Vertebrata</taxon>
        <taxon>Chondrichthyes</taxon>
        <taxon>Elasmobranchii</taxon>
        <taxon>Galeomorphii</taxon>
        <taxon>Galeoidea</taxon>
        <taxon>Orectolobiformes</taxon>
        <taxon>Hemiscylliidae</taxon>
        <taxon>Chiloscyllium</taxon>
    </lineage>
</organism>
<dbReference type="GO" id="GO:0004521">
    <property type="term" value="F:RNA endonuclease activity"/>
    <property type="evidence" value="ECO:0007669"/>
    <property type="project" value="TreeGrafter"/>
</dbReference>
<evidence type="ECO:0000256" key="1">
    <source>
        <dbReference type="ARBA" id="ARBA00001946"/>
    </source>
</evidence>
<keyword evidence="6 9" id="KW-0378">Hydrolase</keyword>
<feature type="active site" description="Proton acceptor" evidence="8">
    <location>
        <position position="138"/>
    </location>
</feature>
<dbReference type="InterPro" id="IPR018524">
    <property type="entry name" value="DNA/RNA_endonuclease_AS"/>
</dbReference>
<dbReference type="SUPFAM" id="SSF54060">
    <property type="entry name" value="His-Me finger endonucleases"/>
    <property type="match status" value="1"/>
</dbReference>
<dbReference type="GO" id="GO:0005743">
    <property type="term" value="C:mitochondrial inner membrane"/>
    <property type="evidence" value="ECO:0007669"/>
    <property type="project" value="TreeGrafter"/>
</dbReference>
<dbReference type="EMBL" id="BEZZ01123196">
    <property type="protein sequence ID" value="GCC44179.1"/>
    <property type="molecule type" value="Genomic_DNA"/>
</dbReference>
<gene>
    <name evidence="11" type="ORF">chiPu_0028103</name>
</gene>
<dbReference type="OMA" id="RCEFRED"/>
<dbReference type="PANTHER" id="PTHR13966:SF5">
    <property type="entry name" value="ENDONUCLEASE G, MITOCHONDRIAL"/>
    <property type="match status" value="1"/>
</dbReference>
<dbReference type="OrthoDB" id="5418055at2759"/>
<dbReference type="SMART" id="SM00477">
    <property type="entry name" value="NUC"/>
    <property type="match status" value="1"/>
</dbReference>
<evidence type="ECO:0000256" key="5">
    <source>
        <dbReference type="ARBA" id="ARBA00022759"/>
    </source>
</evidence>
<feature type="domain" description="ENPP1-3/EXOG-like endonuclease/phosphodiesterase" evidence="10">
    <location>
        <begin position="74"/>
        <end position="165"/>
    </location>
</feature>
<dbReference type="InterPro" id="IPR040255">
    <property type="entry name" value="Non-specific_endonuclease"/>
</dbReference>
<dbReference type="GO" id="GO:0046872">
    <property type="term" value="F:metal ion binding"/>
    <property type="evidence" value="ECO:0007669"/>
    <property type="project" value="UniProtKB-KW"/>
</dbReference>
<dbReference type="GO" id="GO:0000014">
    <property type="term" value="F:single-stranded DNA endodeoxyribonuclease activity"/>
    <property type="evidence" value="ECO:0007669"/>
    <property type="project" value="TreeGrafter"/>
</dbReference>
<evidence type="ECO:0000256" key="9">
    <source>
        <dbReference type="RuleBase" id="RU366055"/>
    </source>
</evidence>
<evidence type="ECO:0000256" key="3">
    <source>
        <dbReference type="ARBA" id="ARBA00022722"/>
    </source>
</evidence>
<keyword evidence="12" id="KW-1185">Reference proteome</keyword>
<comment type="cofactor">
    <cofactor evidence="1 9">
        <name>Mg(2+)</name>
        <dbReference type="ChEBI" id="CHEBI:18420"/>
    </cofactor>
</comment>
<comment type="caution">
    <text evidence="11">The sequence shown here is derived from an EMBL/GenBank/DDBJ whole genome shotgun (WGS) entry which is preliminary data.</text>
</comment>
<dbReference type="AlphaFoldDB" id="A0A401TNH7"/>
<evidence type="ECO:0000256" key="8">
    <source>
        <dbReference type="PIRSR" id="PIRSR640255-1"/>
    </source>
</evidence>
<evidence type="ECO:0000256" key="6">
    <source>
        <dbReference type="ARBA" id="ARBA00022801"/>
    </source>
</evidence>
<protein>
    <recommendedName>
        <fullName evidence="9">Endonuclease</fullName>
        <ecNumber evidence="9">3.1.30.-</ecNumber>
    </recommendedName>
</protein>
<keyword evidence="7" id="KW-0460">Magnesium</keyword>
<name>A0A401TNH7_CHIPU</name>
<evidence type="ECO:0000259" key="10">
    <source>
        <dbReference type="SMART" id="SM00477"/>
    </source>
</evidence>
<evidence type="ECO:0000256" key="2">
    <source>
        <dbReference type="ARBA" id="ARBA00010052"/>
    </source>
</evidence>
<dbReference type="Pfam" id="PF01223">
    <property type="entry name" value="Endonuclease_NS"/>
    <property type="match status" value="1"/>
</dbReference>
<dbReference type="STRING" id="137246.A0A401TNH7"/>
<sequence length="165" mass="18117">MWKLLSSRCLLAGVSLAAGTGLGLTLGIHRDPVDRLSGFPAVAAESGPPALYPPAPATEIVKFGFPTVPQLRSRESYVLAYDPRTRNAAWVLEQLDAGRLQLKGSERGRCEFREDPSVHEYHRARNSDFKGSGFDRGHLAAAANHRHSQKCMDDTFYLSNVVPQV</sequence>
<keyword evidence="5 9" id="KW-0255">Endonuclease</keyword>
<accession>A0A401TNH7</accession>
<dbReference type="InterPro" id="IPR044929">
    <property type="entry name" value="DNA/RNA_non-sp_Endonuclease_sf"/>
</dbReference>
<proteinExistence type="inferred from homology"/>
<dbReference type="GO" id="GO:0005634">
    <property type="term" value="C:nucleus"/>
    <property type="evidence" value="ECO:0007669"/>
    <property type="project" value="TreeGrafter"/>
</dbReference>